<evidence type="ECO:0000256" key="3">
    <source>
        <dbReference type="ARBA" id="ARBA00022723"/>
    </source>
</evidence>
<dbReference type="PRINTS" id="PR00465">
    <property type="entry name" value="EP450IV"/>
</dbReference>
<comment type="caution">
    <text evidence="5">The sequence shown here is derived from an EMBL/GenBank/DDBJ whole genome shotgun (WGS) entry which is preliminary data.</text>
</comment>
<accession>A0A8T3CUU7</accession>
<evidence type="ECO:0000313" key="6">
    <source>
        <dbReference type="Proteomes" id="UP000829720"/>
    </source>
</evidence>
<evidence type="ECO:0000256" key="4">
    <source>
        <dbReference type="ARBA" id="ARBA00023004"/>
    </source>
</evidence>
<dbReference type="InterPro" id="IPR050529">
    <property type="entry name" value="CYP450_sterol_14alpha_dmase"/>
</dbReference>
<keyword evidence="3" id="KW-0479">Metal-binding</keyword>
<name>A0A8T3CUU7_9TELE</name>
<dbReference type="GO" id="GO:0005506">
    <property type="term" value="F:iron ion binding"/>
    <property type="evidence" value="ECO:0007669"/>
    <property type="project" value="InterPro"/>
</dbReference>
<dbReference type="GO" id="GO:0016705">
    <property type="term" value="F:oxidoreductase activity, acting on paired donors, with incorporation or reduction of molecular oxygen"/>
    <property type="evidence" value="ECO:0007669"/>
    <property type="project" value="InterPro"/>
</dbReference>
<dbReference type="GO" id="GO:0008395">
    <property type="term" value="F:steroid hydroxylase activity"/>
    <property type="evidence" value="ECO:0007669"/>
    <property type="project" value="TreeGrafter"/>
</dbReference>
<comment type="similarity">
    <text evidence="1">Belongs to the cytochrome P450 family.</text>
</comment>
<sequence>MDMFTLCFLTIFLSALLTWLFWDSRKRQPGEPPLESGWIPFLGVAIEYGKNPLAFLRSAQRKEGTLIFISLPLGSQARFLDMQISVILGTVAITKTSIPFFVRHCKALYCIS</sequence>
<proteinExistence type="inferred from homology"/>
<dbReference type="GO" id="GO:0042632">
    <property type="term" value="P:cholesterol homeostasis"/>
    <property type="evidence" value="ECO:0007669"/>
    <property type="project" value="TreeGrafter"/>
</dbReference>
<reference evidence="5" key="1">
    <citation type="submission" date="2021-01" db="EMBL/GenBank/DDBJ databases">
        <authorList>
            <person name="Zahm M."/>
            <person name="Roques C."/>
            <person name="Cabau C."/>
            <person name="Klopp C."/>
            <person name="Donnadieu C."/>
            <person name="Jouanno E."/>
            <person name="Lampietro C."/>
            <person name="Louis A."/>
            <person name="Herpin A."/>
            <person name="Echchiki A."/>
            <person name="Berthelot C."/>
            <person name="Parey E."/>
            <person name="Roest-Crollius H."/>
            <person name="Braasch I."/>
            <person name="Postlethwait J."/>
            <person name="Bobe J."/>
            <person name="Montfort J."/>
            <person name="Bouchez O."/>
            <person name="Begum T."/>
            <person name="Mejri S."/>
            <person name="Adams A."/>
            <person name="Chen W.-J."/>
            <person name="Guiguen Y."/>
        </authorList>
    </citation>
    <scope>NUCLEOTIDE SEQUENCE</scope>
    <source>
        <tissue evidence="5">Blood</tissue>
    </source>
</reference>
<dbReference type="InterPro" id="IPR002403">
    <property type="entry name" value="Cyt_P450_E_grp-IV"/>
</dbReference>
<evidence type="ECO:0000256" key="1">
    <source>
        <dbReference type="ARBA" id="ARBA00010617"/>
    </source>
</evidence>
<evidence type="ECO:0000313" key="5">
    <source>
        <dbReference type="EMBL" id="KAI1889109.1"/>
    </source>
</evidence>
<keyword evidence="2" id="KW-0349">Heme</keyword>
<dbReference type="GO" id="GO:0006699">
    <property type="term" value="P:bile acid biosynthetic process"/>
    <property type="evidence" value="ECO:0007669"/>
    <property type="project" value="TreeGrafter"/>
</dbReference>
<dbReference type="InterPro" id="IPR036396">
    <property type="entry name" value="Cyt_P450_sf"/>
</dbReference>
<dbReference type="PANTHER" id="PTHR24304:SF4">
    <property type="entry name" value="CYTOCHROME P450"/>
    <property type="match status" value="1"/>
</dbReference>
<dbReference type="Gene3D" id="1.10.630.10">
    <property type="entry name" value="Cytochrome P450"/>
    <property type="match status" value="1"/>
</dbReference>
<keyword evidence="4" id="KW-0408">Iron</keyword>
<dbReference type="AlphaFoldDB" id="A0A8T3CUU7"/>
<dbReference type="Proteomes" id="UP000829720">
    <property type="component" value="Unassembled WGS sequence"/>
</dbReference>
<dbReference type="GO" id="GO:0020037">
    <property type="term" value="F:heme binding"/>
    <property type="evidence" value="ECO:0007669"/>
    <property type="project" value="InterPro"/>
</dbReference>
<dbReference type="OrthoDB" id="6692864at2759"/>
<evidence type="ECO:0008006" key="7">
    <source>
        <dbReference type="Google" id="ProtNLM"/>
    </source>
</evidence>
<evidence type="ECO:0000256" key="2">
    <source>
        <dbReference type="ARBA" id="ARBA00022617"/>
    </source>
</evidence>
<gene>
    <name evidence="5" type="ORF">AGOR_G00175690</name>
</gene>
<organism evidence="5 6">
    <name type="scientific">Albula goreensis</name>
    <dbReference type="NCBI Taxonomy" id="1534307"/>
    <lineage>
        <taxon>Eukaryota</taxon>
        <taxon>Metazoa</taxon>
        <taxon>Chordata</taxon>
        <taxon>Craniata</taxon>
        <taxon>Vertebrata</taxon>
        <taxon>Euteleostomi</taxon>
        <taxon>Actinopterygii</taxon>
        <taxon>Neopterygii</taxon>
        <taxon>Teleostei</taxon>
        <taxon>Albuliformes</taxon>
        <taxon>Albulidae</taxon>
        <taxon>Albula</taxon>
    </lineage>
</organism>
<dbReference type="PANTHER" id="PTHR24304">
    <property type="entry name" value="CYTOCHROME P450 FAMILY 7"/>
    <property type="match status" value="1"/>
</dbReference>
<protein>
    <recommendedName>
        <fullName evidence="7">Cytochrome P450</fullName>
    </recommendedName>
</protein>
<dbReference type="EMBL" id="JAERUA010000016">
    <property type="protein sequence ID" value="KAI1889109.1"/>
    <property type="molecule type" value="Genomic_DNA"/>
</dbReference>
<keyword evidence="6" id="KW-1185">Reference proteome</keyword>